<feature type="domain" description="PE-PPE" evidence="3">
    <location>
        <begin position="70"/>
        <end position="256"/>
    </location>
</feature>
<accession>A0A1X0J659</accession>
<dbReference type="Proteomes" id="UP000192534">
    <property type="component" value="Unassembled WGS sequence"/>
</dbReference>
<dbReference type="Gene3D" id="3.40.50.1820">
    <property type="entry name" value="alpha/beta hydrolase"/>
    <property type="match status" value="1"/>
</dbReference>
<dbReference type="InterPro" id="IPR029058">
    <property type="entry name" value="AB_hydrolase_fold"/>
</dbReference>
<feature type="compositionally biased region" description="Polar residues" evidence="1">
    <location>
        <begin position="308"/>
        <end position="317"/>
    </location>
</feature>
<evidence type="ECO:0000313" key="5">
    <source>
        <dbReference type="Proteomes" id="UP000192534"/>
    </source>
</evidence>
<gene>
    <name evidence="4" type="ORF">BST42_02250</name>
</gene>
<feature type="signal peptide" evidence="2">
    <location>
        <begin position="1"/>
        <end position="24"/>
    </location>
</feature>
<name>A0A1X0J659_MYCRH</name>
<evidence type="ECO:0000313" key="4">
    <source>
        <dbReference type="EMBL" id="ORB57245.1"/>
    </source>
</evidence>
<keyword evidence="2" id="KW-0732">Signal</keyword>
<feature type="region of interest" description="Disordered" evidence="1">
    <location>
        <begin position="261"/>
        <end position="317"/>
    </location>
</feature>
<dbReference type="EMBL" id="MVIH01000001">
    <property type="protein sequence ID" value="ORB57245.1"/>
    <property type="molecule type" value="Genomic_DNA"/>
</dbReference>
<sequence>MFKKAGLAVAMTAALIAAAPVSNAATVLTLEGGFVGMQHIWHFVPKQLQGDLCKSPNHCQPVDYFALPGGAFTDQGATRVQQAIAALPPDEQIVLFGHSQGGQVVYSDLRRFAADPANAPDPSRLTWVSIGNPENPYGGRRGKTESSTGPWLPPDTAYMGTDVIRQYDGWADWPDDPRNLLAIANAVVGMFSIHPDYRRVDLDDPNNVRFTPDVNGQPGNVTYVWVPTKTLPLIAWAGPLAPALDKQLRPIIEKAYHRPVDIPDPNAPAPVAIQPAKTTTTPTKAASTKRAKPGSPGAKSAGDRTAKRSTASSARRH</sequence>
<dbReference type="Pfam" id="PF08237">
    <property type="entry name" value="PE-PPE"/>
    <property type="match status" value="1"/>
</dbReference>
<evidence type="ECO:0000256" key="1">
    <source>
        <dbReference type="SAM" id="MobiDB-lite"/>
    </source>
</evidence>
<dbReference type="AlphaFoldDB" id="A0A1X0J659"/>
<dbReference type="SUPFAM" id="SSF53474">
    <property type="entry name" value="alpha/beta-Hydrolases"/>
    <property type="match status" value="1"/>
</dbReference>
<dbReference type="RefSeq" id="WP_165760760.1">
    <property type="nucleotide sequence ID" value="NZ_JACKUO010000039.1"/>
</dbReference>
<feature type="chain" id="PRO_5010872107" description="PE-PPE domain-containing protein" evidence="2">
    <location>
        <begin position="25"/>
        <end position="317"/>
    </location>
</feature>
<proteinExistence type="predicted"/>
<feature type="compositionally biased region" description="Low complexity" evidence="1">
    <location>
        <begin position="275"/>
        <end position="286"/>
    </location>
</feature>
<organism evidence="4 5">
    <name type="scientific">Mycolicibacterium rhodesiae</name>
    <name type="common">Mycobacterium rhodesiae</name>
    <dbReference type="NCBI Taxonomy" id="36814"/>
    <lineage>
        <taxon>Bacteria</taxon>
        <taxon>Bacillati</taxon>
        <taxon>Actinomycetota</taxon>
        <taxon>Actinomycetes</taxon>
        <taxon>Mycobacteriales</taxon>
        <taxon>Mycobacteriaceae</taxon>
        <taxon>Mycolicibacterium</taxon>
    </lineage>
</organism>
<evidence type="ECO:0000259" key="3">
    <source>
        <dbReference type="Pfam" id="PF08237"/>
    </source>
</evidence>
<comment type="caution">
    <text evidence="4">The sequence shown here is derived from an EMBL/GenBank/DDBJ whole genome shotgun (WGS) entry which is preliminary data.</text>
</comment>
<dbReference type="InterPro" id="IPR013228">
    <property type="entry name" value="PE-PPE_C"/>
</dbReference>
<keyword evidence="5" id="KW-1185">Reference proteome</keyword>
<evidence type="ECO:0000256" key="2">
    <source>
        <dbReference type="SAM" id="SignalP"/>
    </source>
</evidence>
<reference evidence="4 5" key="1">
    <citation type="submission" date="2016-12" db="EMBL/GenBank/DDBJ databases">
        <title>The new phylogeny of genus Mycobacterium.</title>
        <authorList>
            <person name="Tortoli E."/>
            <person name="Trovato A."/>
            <person name="Cirillo D.M."/>
        </authorList>
    </citation>
    <scope>NUCLEOTIDE SEQUENCE [LARGE SCALE GENOMIC DNA]</scope>
    <source>
        <strain evidence="4 5">DSM 44223</strain>
    </source>
</reference>
<protein>
    <recommendedName>
        <fullName evidence="3">PE-PPE domain-containing protein</fullName>
    </recommendedName>
</protein>